<dbReference type="GO" id="GO:0061513">
    <property type="term" value="F:glucose 6-phosphate:phosphate antiporter activity"/>
    <property type="evidence" value="ECO:0007669"/>
    <property type="project" value="TreeGrafter"/>
</dbReference>
<evidence type="ECO:0000313" key="7">
    <source>
        <dbReference type="EMBL" id="RJP65545.1"/>
    </source>
</evidence>
<evidence type="ECO:0000259" key="6">
    <source>
        <dbReference type="PROSITE" id="PS50850"/>
    </source>
</evidence>
<organism evidence="7 8">
    <name type="scientific">Candidatus Abyssobacteria bacterium SURF_17</name>
    <dbReference type="NCBI Taxonomy" id="2093361"/>
    <lineage>
        <taxon>Bacteria</taxon>
        <taxon>Pseudomonadati</taxon>
        <taxon>Candidatus Hydrogenedentota</taxon>
        <taxon>Candidatus Abyssobacteria</taxon>
    </lineage>
</organism>
<comment type="subcellular location">
    <subcellularLocation>
        <location evidence="1">Endomembrane system</location>
        <topology evidence="1">Multi-pass membrane protein</topology>
    </subcellularLocation>
</comment>
<evidence type="ECO:0000256" key="3">
    <source>
        <dbReference type="ARBA" id="ARBA00022989"/>
    </source>
</evidence>
<dbReference type="InterPro" id="IPR051337">
    <property type="entry name" value="OPA_Antiporter"/>
</dbReference>
<feature type="transmembrane region" description="Helical" evidence="5">
    <location>
        <begin position="169"/>
        <end position="191"/>
    </location>
</feature>
<dbReference type="Pfam" id="PF07690">
    <property type="entry name" value="MFS_1"/>
    <property type="match status" value="1"/>
</dbReference>
<feature type="transmembrane region" description="Helical" evidence="5">
    <location>
        <begin position="306"/>
        <end position="323"/>
    </location>
</feature>
<feature type="transmembrane region" description="Helical" evidence="5">
    <location>
        <begin position="82"/>
        <end position="102"/>
    </location>
</feature>
<dbReference type="InterPro" id="IPR011701">
    <property type="entry name" value="MFS"/>
</dbReference>
<reference evidence="7 8" key="1">
    <citation type="journal article" date="2017" name="ISME J.">
        <title>Energy and carbon metabolisms in a deep terrestrial subsurface fluid microbial community.</title>
        <authorList>
            <person name="Momper L."/>
            <person name="Jungbluth S.P."/>
            <person name="Lee M.D."/>
            <person name="Amend J.P."/>
        </authorList>
    </citation>
    <scope>NUCLEOTIDE SEQUENCE [LARGE SCALE GENOMIC DNA]</scope>
    <source>
        <strain evidence="7">SURF_17</strain>
    </source>
</reference>
<accession>A0A419EQD2</accession>
<feature type="transmembrane region" description="Helical" evidence="5">
    <location>
        <begin position="335"/>
        <end position="354"/>
    </location>
</feature>
<proteinExistence type="predicted"/>
<dbReference type="EMBL" id="QZKI01000125">
    <property type="protein sequence ID" value="RJP65545.1"/>
    <property type="molecule type" value="Genomic_DNA"/>
</dbReference>
<evidence type="ECO:0000256" key="2">
    <source>
        <dbReference type="ARBA" id="ARBA00022692"/>
    </source>
</evidence>
<dbReference type="SUPFAM" id="SSF103473">
    <property type="entry name" value="MFS general substrate transporter"/>
    <property type="match status" value="1"/>
</dbReference>
<feature type="transmembrane region" description="Helical" evidence="5">
    <location>
        <begin position="141"/>
        <end position="162"/>
    </location>
</feature>
<feature type="transmembrane region" description="Helical" evidence="5">
    <location>
        <begin position="430"/>
        <end position="452"/>
    </location>
</feature>
<dbReference type="InterPro" id="IPR020846">
    <property type="entry name" value="MFS_dom"/>
</dbReference>
<dbReference type="Proteomes" id="UP000285961">
    <property type="component" value="Unassembled WGS sequence"/>
</dbReference>
<dbReference type="GO" id="GO:0012505">
    <property type="term" value="C:endomembrane system"/>
    <property type="evidence" value="ECO:0007669"/>
    <property type="project" value="UniProtKB-SubCell"/>
</dbReference>
<evidence type="ECO:0000256" key="1">
    <source>
        <dbReference type="ARBA" id="ARBA00004127"/>
    </source>
</evidence>
<dbReference type="AlphaFoldDB" id="A0A419EQD2"/>
<keyword evidence="4 5" id="KW-0472">Membrane</keyword>
<evidence type="ECO:0000256" key="4">
    <source>
        <dbReference type="ARBA" id="ARBA00023136"/>
    </source>
</evidence>
<dbReference type="InterPro" id="IPR000849">
    <property type="entry name" value="Sugar_P_transporter"/>
</dbReference>
<sequence length="458" mass="50652">MIDFRWERSYNTCHPLIERFGRSLSQLLIHLSMQFPMRIMSKRLVLFLALALVYCFVSFHRVTLAVIGDLLAEEFRLSPAELGLLGGILLYCYAVMQLPSGVLADHVGPKRTIILSLVLSAVGSVVFAVASSFGIAMLGRILIGAGISCIYLSLIKILSMWFKENEFGAVLGILMSLGMLGNMLATSPLAVSVKFMGWRYSYGLVAVLTLGLIALVYRRVQKAPENEPASEGTRDNSSSEILEETAGEKLAAVARTVWVLMRNRSYLMLNIFMIAGASQQGFQSLWAGPFLSRCYGYSLIEVGNALLWYSLGGICGAPFWGLLSDRLFKSRKRVLILGSIVAMALWFFPAFVPTFVPRPAVPFLLFFMAAASGGGVLTHAMAREQYSFEILGISVGVINFFTFLGGAAFTQLMGHMVELFPRTDGNYPLLAYQSTVMLIFAMWIVRLVSLLLTEERRK</sequence>
<feature type="transmembrane region" description="Helical" evidence="5">
    <location>
        <begin position="197"/>
        <end position="217"/>
    </location>
</feature>
<gene>
    <name evidence="7" type="ORF">C4532_17600</name>
</gene>
<name>A0A419EQD2_9BACT</name>
<dbReference type="PANTHER" id="PTHR43826">
    <property type="entry name" value="GLUCOSE-6-PHOSPHATE EXCHANGER SLC37A4"/>
    <property type="match status" value="1"/>
</dbReference>
<dbReference type="GO" id="GO:0016020">
    <property type="term" value="C:membrane"/>
    <property type="evidence" value="ECO:0007669"/>
    <property type="project" value="InterPro"/>
</dbReference>
<keyword evidence="3 5" id="KW-1133">Transmembrane helix</keyword>
<evidence type="ECO:0000313" key="8">
    <source>
        <dbReference type="Proteomes" id="UP000285961"/>
    </source>
</evidence>
<dbReference type="InterPro" id="IPR036259">
    <property type="entry name" value="MFS_trans_sf"/>
</dbReference>
<evidence type="ECO:0000256" key="5">
    <source>
        <dbReference type="SAM" id="Phobius"/>
    </source>
</evidence>
<dbReference type="PROSITE" id="PS50850">
    <property type="entry name" value="MFS"/>
    <property type="match status" value="1"/>
</dbReference>
<dbReference type="Gene3D" id="1.20.1250.20">
    <property type="entry name" value="MFS general substrate transporter like domains"/>
    <property type="match status" value="2"/>
</dbReference>
<dbReference type="PIRSF" id="PIRSF002808">
    <property type="entry name" value="Hexose_phosphate_transp"/>
    <property type="match status" value="1"/>
</dbReference>
<comment type="caution">
    <text evidence="7">The sequence shown here is derived from an EMBL/GenBank/DDBJ whole genome shotgun (WGS) entry which is preliminary data.</text>
</comment>
<dbReference type="GO" id="GO:0035435">
    <property type="term" value="P:phosphate ion transmembrane transport"/>
    <property type="evidence" value="ECO:0007669"/>
    <property type="project" value="TreeGrafter"/>
</dbReference>
<keyword evidence="2 5" id="KW-0812">Transmembrane</keyword>
<feature type="transmembrane region" description="Helical" evidence="5">
    <location>
        <begin position="390"/>
        <end position="410"/>
    </location>
</feature>
<feature type="transmembrane region" description="Helical" evidence="5">
    <location>
        <begin position="114"/>
        <end position="135"/>
    </location>
</feature>
<feature type="domain" description="Major facilitator superfamily (MFS) profile" evidence="6">
    <location>
        <begin position="46"/>
        <end position="458"/>
    </location>
</feature>
<protein>
    <submittedName>
        <fullName evidence="7">MFS transporter</fullName>
    </submittedName>
</protein>
<feature type="transmembrane region" description="Helical" evidence="5">
    <location>
        <begin position="360"/>
        <end position="378"/>
    </location>
</feature>
<feature type="transmembrane region" description="Helical" evidence="5">
    <location>
        <begin position="44"/>
        <end position="62"/>
    </location>
</feature>
<dbReference type="PANTHER" id="PTHR43826:SF3">
    <property type="entry name" value="GLUCOSE-6-PHOSPHATE EXCHANGER SLC37A4"/>
    <property type="match status" value="1"/>
</dbReference>
<feature type="transmembrane region" description="Helical" evidence="5">
    <location>
        <begin position="265"/>
        <end position="286"/>
    </location>
</feature>